<comment type="cofactor">
    <cofactor evidence="1">
        <name>Mg(2+)</name>
        <dbReference type="ChEBI" id="CHEBI:18420"/>
    </cofactor>
</comment>
<dbReference type="InterPro" id="IPR015797">
    <property type="entry name" value="NUDIX_hydrolase-like_dom_sf"/>
</dbReference>
<dbReference type="CDD" id="cd04673">
    <property type="entry name" value="NUDIX_ADPRase"/>
    <property type="match status" value="1"/>
</dbReference>
<dbReference type="InterPro" id="IPR000086">
    <property type="entry name" value="NUDIX_hydrolase_dom"/>
</dbReference>
<dbReference type="Gene3D" id="3.90.79.10">
    <property type="entry name" value="Nucleoside Triphosphate Pyrophosphohydrolase"/>
    <property type="match status" value="1"/>
</dbReference>
<evidence type="ECO:0000313" key="6">
    <source>
        <dbReference type="Proteomes" id="UP000613255"/>
    </source>
</evidence>
<dbReference type="InterPro" id="IPR020476">
    <property type="entry name" value="Nudix_hydrolase"/>
</dbReference>
<sequence>MRCTVSTSVTPLLAALAVVQRGDRFLLVRRAHQPDRGLWGFPGGHVEPGETALQAAMRELHEETGLRADPVEYLTNIDVIRHDENGALAVHYLLAAVLCEYRAGTPVAGDDAFDVAWISLETLRAGTLKTSARVAELAELASNRFAQLRRRASLSIETR</sequence>
<reference evidence="5" key="1">
    <citation type="submission" date="2020-12" db="EMBL/GenBank/DDBJ databases">
        <title>Pontibaca salina gen. nov., sp. nov., isolated from marine sediment.</title>
        <authorList>
            <person name="Bo J."/>
            <person name="Wang S."/>
            <person name="Song X."/>
            <person name="Du Z."/>
        </authorList>
    </citation>
    <scope>NUCLEOTIDE SEQUENCE</scope>
    <source>
        <strain evidence="5">S1109L</strain>
    </source>
</reference>
<dbReference type="Proteomes" id="UP000613255">
    <property type="component" value="Unassembled WGS sequence"/>
</dbReference>
<gene>
    <name evidence="5" type="ORF">JAO82_05420</name>
</gene>
<protein>
    <submittedName>
        <fullName evidence="5">NUDIX hydrolase</fullName>
    </submittedName>
</protein>
<comment type="similarity">
    <text evidence="3">Belongs to the Nudix hydrolase family.</text>
</comment>
<organism evidence="5 6">
    <name type="scientific">Pontibaca salina</name>
    <dbReference type="NCBI Taxonomy" id="2795731"/>
    <lineage>
        <taxon>Bacteria</taxon>
        <taxon>Pseudomonadati</taxon>
        <taxon>Pseudomonadota</taxon>
        <taxon>Alphaproteobacteria</taxon>
        <taxon>Rhodobacterales</taxon>
        <taxon>Roseobacteraceae</taxon>
        <taxon>Pontibaca</taxon>
    </lineage>
</organism>
<evidence type="ECO:0000256" key="1">
    <source>
        <dbReference type="ARBA" id="ARBA00001946"/>
    </source>
</evidence>
<name>A0A934HSB8_9RHOB</name>
<dbReference type="AlphaFoldDB" id="A0A934HSB8"/>
<dbReference type="GO" id="GO:0016787">
    <property type="term" value="F:hydrolase activity"/>
    <property type="evidence" value="ECO:0007669"/>
    <property type="project" value="UniProtKB-KW"/>
</dbReference>
<keyword evidence="6" id="KW-1185">Reference proteome</keyword>
<dbReference type="Pfam" id="PF00293">
    <property type="entry name" value="NUDIX"/>
    <property type="match status" value="1"/>
</dbReference>
<dbReference type="PRINTS" id="PR00502">
    <property type="entry name" value="NUDIXFAMILY"/>
</dbReference>
<dbReference type="InterPro" id="IPR020084">
    <property type="entry name" value="NUDIX_hydrolase_CS"/>
</dbReference>
<evidence type="ECO:0000313" key="5">
    <source>
        <dbReference type="EMBL" id="MBI6629318.1"/>
    </source>
</evidence>
<evidence type="ECO:0000259" key="4">
    <source>
        <dbReference type="PROSITE" id="PS51462"/>
    </source>
</evidence>
<dbReference type="PANTHER" id="PTHR43736">
    <property type="entry name" value="ADP-RIBOSE PYROPHOSPHATASE"/>
    <property type="match status" value="1"/>
</dbReference>
<accession>A0A934HSB8</accession>
<feature type="domain" description="Nudix hydrolase" evidence="4">
    <location>
        <begin position="10"/>
        <end position="140"/>
    </location>
</feature>
<dbReference type="PROSITE" id="PS00893">
    <property type="entry name" value="NUDIX_BOX"/>
    <property type="match status" value="1"/>
</dbReference>
<dbReference type="PROSITE" id="PS51462">
    <property type="entry name" value="NUDIX"/>
    <property type="match status" value="1"/>
</dbReference>
<comment type="caution">
    <text evidence="5">The sequence shown here is derived from an EMBL/GenBank/DDBJ whole genome shotgun (WGS) entry which is preliminary data.</text>
</comment>
<dbReference type="PANTHER" id="PTHR43736:SF1">
    <property type="entry name" value="DIHYDRONEOPTERIN TRIPHOSPHATE DIPHOSPHATASE"/>
    <property type="match status" value="1"/>
</dbReference>
<proteinExistence type="inferred from homology"/>
<dbReference type="SUPFAM" id="SSF55811">
    <property type="entry name" value="Nudix"/>
    <property type="match status" value="1"/>
</dbReference>
<dbReference type="EMBL" id="JAEIJD010000003">
    <property type="protein sequence ID" value="MBI6629318.1"/>
    <property type="molecule type" value="Genomic_DNA"/>
</dbReference>
<evidence type="ECO:0000256" key="3">
    <source>
        <dbReference type="RuleBase" id="RU003476"/>
    </source>
</evidence>
<evidence type="ECO:0000256" key="2">
    <source>
        <dbReference type="ARBA" id="ARBA00022801"/>
    </source>
</evidence>
<keyword evidence="2 3" id="KW-0378">Hydrolase</keyword>